<proteinExistence type="predicted"/>
<reference evidence="7 8" key="1">
    <citation type="journal article" date="2017" name="ISME J.">
        <title>Potential for microbial H2 and metal transformations associated with novel bacteria and archaea in deep terrestrial subsurface sediments.</title>
        <authorList>
            <person name="Hernsdorf A.W."/>
            <person name="Amano Y."/>
            <person name="Miyakawa K."/>
            <person name="Ise K."/>
            <person name="Suzuki Y."/>
            <person name="Anantharaman K."/>
            <person name="Probst A."/>
            <person name="Burstein D."/>
            <person name="Thomas B.C."/>
            <person name="Banfield J.F."/>
        </authorList>
    </citation>
    <scope>NUCLEOTIDE SEQUENCE [LARGE SCALE GENOMIC DNA]</scope>
    <source>
        <strain evidence="7">HGW-Wallbacteria-1</strain>
    </source>
</reference>
<feature type="domain" description="GHMP kinase N-terminal" evidence="5">
    <location>
        <begin position="82"/>
        <end position="153"/>
    </location>
</feature>
<dbReference type="EMBL" id="PGXC01000003">
    <property type="protein sequence ID" value="PKK91520.1"/>
    <property type="molecule type" value="Genomic_DNA"/>
</dbReference>
<dbReference type="InterPro" id="IPR036554">
    <property type="entry name" value="GHMP_kinase_C_sf"/>
</dbReference>
<evidence type="ECO:0000259" key="5">
    <source>
        <dbReference type="Pfam" id="PF00288"/>
    </source>
</evidence>
<name>A0A2N1PT67_9BACT</name>
<evidence type="ECO:0000313" key="7">
    <source>
        <dbReference type="EMBL" id="PKK91520.1"/>
    </source>
</evidence>
<dbReference type="PANTHER" id="PTHR43527:SF2">
    <property type="entry name" value="4-DIPHOSPHOCYTIDYL-2-C-METHYL-D-ERYTHRITOL KINASE, CHLOROPLASTIC"/>
    <property type="match status" value="1"/>
</dbReference>
<gene>
    <name evidence="7" type="ORF">CVV64_07130</name>
</gene>
<keyword evidence="1" id="KW-0808">Transferase</keyword>
<dbReference type="Proteomes" id="UP000233256">
    <property type="component" value="Unassembled WGS sequence"/>
</dbReference>
<evidence type="ECO:0000256" key="1">
    <source>
        <dbReference type="ARBA" id="ARBA00022679"/>
    </source>
</evidence>
<feature type="domain" description="GHMP kinase C-terminal" evidence="6">
    <location>
        <begin position="235"/>
        <end position="294"/>
    </location>
</feature>
<evidence type="ECO:0000256" key="4">
    <source>
        <dbReference type="ARBA" id="ARBA00022840"/>
    </source>
</evidence>
<dbReference type="PANTHER" id="PTHR43527">
    <property type="entry name" value="4-DIPHOSPHOCYTIDYL-2-C-METHYL-D-ERYTHRITOL KINASE, CHLOROPLASTIC"/>
    <property type="match status" value="1"/>
</dbReference>
<evidence type="ECO:0000313" key="8">
    <source>
        <dbReference type="Proteomes" id="UP000233256"/>
    </source>
</evidence>
<dbReference type="Gene3D" id="3.30.70.890">
    <property type="entry name" value="GHMP kinase, C-terminal domain"/>
    <property type="match status" value="1"/>
</dbReference>
<dbReference type="GO" id="GO:0050515">
    <property type="term" value="F:4-(cytidine 5'-diphospho)-2-C-methyl-D-erythritol kinase activity"/>
    <property type="evidence" value="ECO:0007669"/>
    <property type="project" value="TreeGrafter"/>
</dbReference>
<dbReference type="Pfam" id="PF08544">
    <property type="entry name" value="GHMP_kinases_C"/>
    <property type="match status" value="1"/>
</dbReference>
<organism evidence="7 8">
    <name type="scientific">Candidatus Wallbacteria bacterium HGW-Wallbacteria-1</name>
    <dbReference type="NCBI Taxonomy" id="2013854"/>
    <lineage>
        <taxon>Bacteria</taxon>
        <taxon>Candidatus Walliibacteriota</taxon>
    </lineage>
</organism>
<keyword evidence="4" id="KW-0067">ATP-binding</keyword>
<dbReference type="SUPFAM" id="SSF55060">
    <property type="entry name" value="GHMP Kinase, C-terminal domain"/>
    <property type="match status" value="1"/>
</dbReference>
<dbReference type="AlphaFoldDB" id="A0A2N1PT67"/>
<comment type="caution">
    <text evidence="7">The sequence shown here is derived from an EMBL/GenBank/DDBJ whole genome shotgun (WGS) entry which is preliminary data.</text>
</comment>
<keyword evidence="3" id="KW-0418">Kinase</keyword>
<keyword evidence="2" id="KW-0547">Nucleotide-binding</keyword>
<dbReference type="InterPro" id="IPR013750">
    <property type="entry name" value="GHMP_kinase_C_dom"/>
</dbReference>
<dbReference type="GO" id="GO:0005524">
    <property type="term" value="F:ATP binding"/>
    <property type="evidence" value="ECO:0007669"/>
    <property type="project" value="UniProtKB-KW"/>
</dbReference>
<evidence type="ECO:0000259" key="6">
    <source>
        <dbReference type="Pfam" id="PF08544"/>
    </source>
</evidence>
<accession>A0A2N1PT67</accession>
<evidence type="ECO:0000256" key="2">
    <source>
        <dbReference type="ARBA" id="ARBA00022741"/>
    </source>
</evidence>
<dbReference type="Pfam" id="PF00288">
    <property type="entry name" value="GHMP_kinases_N"/>
    <property type="match status" value="1"/>
</dbReference>
<dbReference type="Gene3D" id="3.30.230.10">
    <property type="match status" value="1"/>
</dbReference>
<sequence length="312" mass="33437">MGDSRRQKAWSKFNPVIAVRDFSGGIFSLDISWQLLDLHDVVDVSISRGAGEVSIFSDDPRVPSGRGDQASGNNCHGACCLMQKIAGSQAEGWDISVYIQKRIPFAGGLGGSATDASAVVRALNSIFGLQLDSMELSAASVTLGHDCAFFSLGEVAAKGGEKRDQQVRIEPIPSLVGVSAVGIYPSAGMGIYSGGVYSSLAQVPMELLLKSDSFSGNMKEYQECVEKGEYYRALTSMGNDLEKAPLIAENTDIPVMRNLLDKSGAIVTMLSGSGPTLLGFFESDRDVAAFLKKNCDNSRYTIFPLKPQFDFD</sequence>
<dbReference type="InterPro" id="IPR006204">
    <property type="entry name" value="GHMP_kinase_N_dom"/>
</dbReference>
<dbReference type="InterPro" id="IPR014721">
    <property type="entry name" value="Ribsml_uS5_D2-typ_fold_subgr"/>
</dbReference>
<dbReference type="InterPro" id="IPR020568">
    <property type="entry name" value="Ribosomal_Su5_D2-typ_SF"/>
</dbReference>
<evidence type="ECO:0000256" key="3">
    <source>
        <dbReference type="ARBA" id="ARBA00022777"/>
    </source>
</evidence>
<dbReference type="SUPFAM" id="SSF54211">
    <property type="entry name" value="Ribosomal protein S5 domain 2-like"/>
    <property type="match status" value="1"/>
</dbReference>
<protein>
    <submittedName>
        <fullName evidence="7">Uncharacterized protein</fullName>
    </submittedName>
</protein>